<dbReference type="Proteomes" id="UP000434850">
    <property type="component" value="Unassembled WGS sequence"/>
</dbReference>
<reference evidence="2 3" key="1">
    <citation type="submission" date="2019-12" db="EMBL/GenBank/DDBJ databases">
        <title>Mucilaginibacter sp. HME9299 genome sequencing and assembly.</title>
        <authorList>
            <person name="Kang H."/>
            <person name="Kim H."/>
            <person name="Joh K."/>
        </authorList>
    </citation>
    <scope>NUCLEOTIDE SEQUENCE [LARGE SCALE GENOMIC DNA]</scope>
    <source>
        <strain evidence="2 3">HME9299</strain>
    </source>
</reference>
<dbReference type="RefSeq" id="WP_157540330.1">
    <property type="nucleotide sequence ID" value="NZ_WQLA01000002.1"/>
</dbReference>
<organism evidence="2 3">
    <name type="scientific">Mucilaginibacter aquatilis</name>
    <dbReference type="NCBI Taxonomy" id="1517760"/>
    <lineage>
        <taxon>Bacteria</taxon>
        <taxon>Pseudomonadati</taxon>
        <taxon>Bacteroidota</taxon>
        <taxon>Sphingobacteriia</taxon>
        <taxon>Sphingobacteriales</taxon>
        <taxon>Sphingobacteriaceae</taxon>
        <taxon>Mucilaginibacter</taxon>
    </lineage>
</organism>
<evidence type="ECO:0000259" key="1">
    <source>
        <dbReference type="Pfam" id="PF13460"/>
    </source>
</evidence>
<dbReference type="OrthoDB" id="9798632at2"/>
<evidence type="ECO:0000313" key="2">
    <source>
        <dbReference type="EMBL" id="MVN90547.1"/>
    </source>
</evidence>
<dbReference type="InterPro" id="IPR016040">
    <property type="entry name" value="NAD(P)-bd_dom"/>
</dbReference>
<comment type="caution">
    <text evidence="2">The sequence shown here is derived from an EMBL/GenBank/DDBJ whole genome shotgun (WGS) entry which is preliminary data.</text>
</comment>
<dbReference type="SUPFAM" id="SSF51735">
    <property type="entry name" value="NAD(P)-binding Rossmann-fold domains"/>
    <property type="match status" value="1"/>
</dbReference>
<feature type="domain" description="NAD(P)-binding" evidence="1">
    <location>
        <begin position="9"/>
        <end position="137"/>
    </location>
</feature>
<accession>A0A6I4I6Q0</accession>
<dbReference type="Gene3D" id="3.40.50.720">
    <property type="entry name" value="NAD(P)-binding Rossmann-like Domain"/>
    <property type="match status" value="1"/>
</dbReference>
<dbReference type="AlphaFoldDB" id="A0A6I4I6Q0"/>
<keyword evidence="3" id="KW-1185">Reference proteome</keyword>
<name>A0A6I4I6Q0_9SPHI</name>
<sequence>MANKAVLAGASGLTGEYLLKTILNQPHYDEVMVIVRKQLPIEHKKLVQLIIDFDKLDEVAKSINGNVFFCCLGTTKAKTPDIKQYRKIEHYYPVKLAQIASENGFKQFHYMSSVGANKNASSAYLKFKGQTENDIQKLAFESIHIYRPSVLTGKRKEFRLLEKVAGLAMRLINPLLGGSLQKYKSISAVAVAIAMYKQSLKTDEGTFIYPSHHIKQLA</sequence>
<proteinExistence type="predicted"/>
<dbReference type="InterPro" id="IPR036291">
    <property type="entry name" value="NAD(P)-bd_dom_sf"/>
</dbReference>
<dbReference type="Pfam" id="PF13460">
    <property type="entry name" value="NAD_binding_10"/>
    <property type="match status" value="1"/>
</dbReference>
<dbReference type="EMBL" id="WQLA01000002">
    <property type="protein sequence ID" value="MVN90547.1"/>
    <property type="molecule type" value="Genomic_DNA"/>
</dbReference>
<evidence type="ECO:0000313" key="3">
    <source>
        <dbReference type="Proteomes" id="UP000434850"/>
    </source>
</evidence>
<gene>
    <name evidence="2" type="ORF">GO816_05350</name>
</gene>
<dbReference type="PANTHER" id="PTHR14097">
    <property type="entry name" value="OXIDOREDUCTASE HTATIP2"/>
    <property type="match status" value="1"/>
</dbReference>
<dbReference type="PANTHER" id="PTHR14097:SF7">
    <property type="entry name" value="OXIDOREDUCTASE HTATIP2"/>
    <property type="match status" value="1"/>
</dbReference>
<protein>
    <submittedName>
        <fullName evidence="2">NAD(P)H-binding protein</fullName>
    </submittedName>
</protein>